<dbReference type="SUPFAM" id="SSF51735">
    <property type="entry name" value="NAD(P)-binding Rossmann-fold domains"/>
    <property type="match status" value="1"/>
</dbReference>
<dbReference type="InterPro" id="IPR029903">
    <property type="entry name" value="RmlD-like-bd"/>
</dbReference>
<dbReference type="PANTHER" id="PTHR10491">
    <property type="entry name" value="DTDP-4-DEHYDRORHAMNOSE REDUCTASE"/>
    <property type="match status" value="1"/>
</dbReference>
<dbReference type="KEGG" id="hse:Hsero_4218"/>
<evidence type="ECO:0000256" key="5">
    <source>
        <dbReference type="ARBA" id="ARBA00048200"/>
    </source>
</evidence>
<dbReference type="CDD" id="cd05254">
    <property type="entry name" value="dTDP_HR_like_SDR_e"/>
    <property type="match status" value="1"/>
</dbReference>
<accession>D8IUF5</accession>
<organism evidence="8 9">
    <name type="scientific">Herbaspirillum seropedicae (strain SmR1)</name>
    <dbReference type="NCBI Taxonomy" id="757424"/>
    <lineage>
        <taxon>Bacteria</taxon>
        <taxon>Pseudomonadati</taxon>
        <taxon>Pseudomonadota</taxon>
        <taxon>Betaproteobacteria</taxon>
        <taxon>Burkholderiales</taxon>
        <taxon>Oxalobacteraceae</taxon>
        <taxon>Herbaspirillum</taxon>
    </lineage>
</organism>
<dbReference type="OrthoDB" id="9803892at2"/>
<dbReference type="RefSeq" id="WP_013236144.1">
    <property type="nucleotide sequence ID" value="NC_014323.1"/>
</dbReference>
<dbReference type="GO" id="GO:0008831">
    <property type="term" value="F:dTDP-4-dehydrorhamnose reductase activity"/>
    <property type="evidence" value="ECO:0007669"/>
    <property type="project" value="UniProtKB-EC"/>
</dbReference>
<dbReference type="InterPro" id="IPR036291">
    <property type="entry name" value="NAD(P)-bd_dom_sf"/>
</dbReference>
<evidence type="ECO:0000256" key="6">
    <source>
        <dbReference type="RuleBase" id="RU364082"/>
    </source>
</evidence>
<dbReference type="STRING" id="757424.Hsero_4218"/>
<reference evidence="8 9" key="1">
    <citation type="submission" date="2010-04" db="EMBL/GenBank/DDBJ databases">
        <title>The genome of Herbaspirillum seropedicae SmR1, an endophytic, nitrogen-fixing, plant-growth promoting beta-Proteobacteria.</title>
        <authorList>
            <person name="Pedrosa F.O."/>
            <person name="Monteiro R.A."/>
            <person name="Wassem R."/>
            <person name="Cruz L.M."/>
            <person name="Ayub R.A."/>
            <person name="Colauto N.B."/>
            <person name="Fernandez M.A."/>
            <person name="Fungaro M.H.P."/>
            <person name="Grisard E.C."/>
            <person name="Hungria M."/>
            <person name="Madeira H.M.F."/>
            <person name="Nodari R.O."/>
            <person name="Osaku C.A."/>
            <person name="Petzl-Erler M.L."/>
            <person name="Terenzi H."/>
            <person name="Vieira L.G.E."/>
            <person name="Almeida M.I.M."/>
            <person name="Alves L.R."/>
            <person name="Arantes O.M.N."/>
            <person name="Balsanelli E."/>
            <person name="Barcellos F.G."/>
            <person name="Baura V.A."/>
            <person name="Binde D.R."/>
            <person name="Campo R.J."/>
            <person name="Chubatsu L.S."/>
            <person name="Chueire L.M.O."/>
            <person name="Ciferri R.R."/>
            <person name="Correa L.C."/>
            <person name="da Conceicao Silva J.L."/>
            <person name="Dabul A.N.G."/>
            <person name="Dambros B.P."/>
            <person name="Faoro H."/>
            <person name="Favetti A."/>
            <person name="Friedermann G."/>
            <person name="Furlaneto M.C."/>
            <person name="Gasques L.S."/>
            <person name="Gimenes C.C.T."/>
            <person name="Gioppo N.M.R."/>
            <person name="Glienke-Blanco C."/>
            <person name="Godoy L.P."/>
            <person name="Guerra M.P."/>
            <person name="Karp S."/>
            <person name="Kava-Cordeiro V."/>
            <person name="Margarido V.P."/>
            <person name="Mathioni S.M."/>
            <person name="Menck-Soares M.A."/>
            <person name="Murace N.K."/>
            <person name="Nicolas M.F."/>
            <person name="Oliveira C.E.C."/>
            <person name="Pagnan N.A.B."/>
            <person name="Pamphile J.A."/>
            <person name="Patussi E.V."/>
            <person name="Pereira L.F.P."/>
            <person name="Pereira-Ferrari L."/>
            <person name="Pinto F.G.S."/>
            <person name="Precoma C."/>
            <person name="Prioli A.J."/>
            <person name="Prioli S.M.A.P."/>
            <person name="Raittz R.T."/>
            <person name="Ramos H.J.O."/>
            <person name="Ribeiro E.M.S.F."/>
            <person name="Rigo L.U."/>
            <person name="Rocha C.L.M.S.C."/>
            <person name="Rocha S.N."/>
            <person name="Santos K."/>
            <person name="Satori D."/>
            <person name="Silva A.G."/>
            <person name="Simao R.C.G."/>
            <person name="Soares M.A.M."/>
            <person name="Souza E.M."/>
            <person name="Steffens M.B.R."/>
            <person name="Steindel M."/>
            <person name="Tadra-Sfeir M.Z."/>
            <person name="Takahashi E.K."/>
            <person name="Torres R.A."/>
            <person name="Valle J.S."/>
            <person name="Vernal J.I."/>
            <person name="Vilas-Boas L.A."/>
            <person name="Watanabe M.A.E."/>
            <person name="Weiss V.A."/>
            <person name="Yates M.A."/>
            <person name="Souza E.M."/>
        </authorList>
    </citation>
    <scope>NUCLEOTIDE SEQUENCE [LARGE SCALE GENOMIC DNA]</scope>
    <source>
        <strain evidence="8 9">SmR1</strain>
    </source>
</reference>
<evidence type="ECO:0000256" key="4">
    <source>
        <dbReference type="ARBA" id="ARBA00017099"/>
    </source>
</evidence>
<dbReference type="EMBL" id="CP002039">
    <property type="protein sequence ID" value="ADJ65687.1"/>
    <property type="molecule type" value="Genomic_DNA"/>
</dbReference>
<keyword evidence="6" id="KW-0521">NADP</keyword>
<dbReference type="GO" id="GO:0005829">
    <property type="term" value="C:cytosol"/>
    <property type="evidence" value="ECO:0007669"/>
    <property type="project" value="TreeGrafter"/>
</dbReference>
<dbReference type="GeneID" id="29392799"/>
<evidence type="ECO:0000256" key="1">
    <source>
        <dbReference type="ARBA" id="ARBA00004781"/>
    </source>
</evidence>
<feature type="domain" description="RmlD-like substrate binding" evidence="7">
    <location>
        <begin position="1"/>
        <end position="217"/>
    </location>
</feature>
<keyword evidence="9" id="KW-1185">Reference proteome</keyword>
<evidence type="ECO:0000313" key="9">
    <source>
        <dbReference type="Proteomes" id="UP000000329"/>
    </source>
</evidence>
<comment type="catalytic activity">
    <reaction evidence="5 6">
        <text>dTDP-beta-L-rhamnose + NADP(+) = dTDP-4-dehydro-beta-L-rhamnose + NADPH + H(+)</text>
        <dbReference type="Rhea" id="RHEA:21796"/>
        <dbReference type="ChEBI" id="CHEBI:15378"/>
        <dbReference type="ChEBI" id="CHEBI:57510"/>
        <dbReference type="ChEBI" id="CHEBI:57783"/>
        <dbReference type="ChEBI" id="CHEBI:58349"/>
        <dbReference type="ChEBI" id="CHEBI:62830"/>
        <dbReference type="EC" id="1.1.1.133"/>
    </reaction>
</comment>
<dbReference type="eggNOG" id="COG1091">
    <property type="taxonomic scope" value="Bacteria"/>
</dbReference>
<dbReference type="UniPathway" id="UPA00124"/>
<dbReference type="Pfam" id="PF04321">
    <property type="entry name" value="RmlD_sub_bind"/>
    <property type="match status" value="1"/>
</dbReference>
<dbReference type="EC" id="1.1.1.133" evidence="3 6"/>
<comment type="pathway">
    <text evidence="1 6">Carbohydrate biosynthesis; dTDP-L-rhamnose biosynthesis.</text>
</comment>
<dbReference type="AlphaFoldDB" id="D8IUF5"/>
<dbReference type="Gene3D" id="3.40.50.720">
    <property type="entry name" value="NAD(P)-binding Rossmann-like Domain"/>
    <property type="match status" value="1"/>
</dbReference>
<gene>
    <name evidence="8" type="primary">rfbD</name>
    <name evidence="8" type="ordered locus">Hsero_4218</name>
</gene>
<protein>
    <recommendedName>
        <fullName evidence="4 6">dTDP-4-dehydrorhamnose reductase</fullName>
        <ecNumber evidence="3 6">1.1.1.133</ecNumber>
    </recommendedName>
</protein>
<evidence type="ECO:0000259" key="7">
    <source>
        <dbReference type="Pfam" id="PF04321"/>
    </source>
</evidence>
<sequence length="285" mass="31290">MKVLVLGASGMIGRTMFHVLSQRPGWEVCAIVRAKTFEVGAPVVTGIDLSNQDHMERLFAQRRPDVVVNCAGLTKHLPEGNAHIPALTMNALLPHRLAQLCDIADARLIHVSTDCVFSGDAGNYKEQDTPDATDVYGRTKALGEVTAGNALTLRTSTIGHEHGTQFGLLEWFLAQTQCKGFRHAIFSGLPTVEFARVVRDIVIPDSSLKGLYHVGASPIDKLSLLQTIARVYKRDIAITVDEEFRIDRSLNADKFAAATGYRAPAWPVLIEAMYEDHTSRKQSNV</sequence>
<comment type="similarity">
    <text evidence="2 6">Belongs to the dTDP-4-dehydrorhamnose reductase family.</text>
</comment>
<dbReference type="HOGENOM" id="CLU_045518_2_2_4"/>
<comment type="cofactor">
    <cofactor evidence="6">
        <name>Mg(2+)</name>
        <dbReference type="ChEBI" id="CHEBI:18420"/>
    </cofactor>
    <text evidence="6">Binds 1 Mg(2+) ion per monomer.</text>
</comment>
<dbReference type="Proteomes" id="UP000000329">
    <property type="component" value="Chromosome"/>
</dbReference>
<dbReference type="PANTHER" id="PTHR10491:SF4">
    <property type="entry name" value="METHIONINE ADENOSYLTRANSFERASE 2 SUBUNIT BETA"/>
    <property type="match status" value="1"/>
</dbReference>
<evidence type="ECO:0000313" key="8">
    <source>
        <dbReference type="EMBL" id="ADJ65687.1"/>
    </source>
</evidence>
<keyword evidence="6 8" id="KW-0560">Oxidoreductase</keyword>
<evidence type="ECO:0000256" key="2">
    <source>
        <dbReference type="ARBA" id="ARBA00010944"/>
    </source>
</evidence>
<proteinExistence type="inferred from homology"/>
<dbReference type="InterPro" id="IPR005913">
    <property type="entry name" value="dTDP_dehydrorham_reduct"/>
</dbReference>
<evidence type="ECO:0000256" key="3">
    <source>
        <dbReference type="ARBA" id="ARBA00012929"/>
    </source>
</evidence>
<name>D8IUF5_HERSS</name>
<dbReference type="GO" id="GO:0019305">
    <property type="term" value="P:dTDP-rhamnose biosynthetic process"/>
    <property type="evidence" value="ECO:0007669"/>
    <property type="project" value="UniProtKB-UniPathway"/>
</dbReference>
<comment type="function">
    <text evidence="6">Catalyzes the reduction of dTDP-6-deoxy-L-lyxo-4-hexulose to yield dTDP-L-rhamnose.</text>
</comment>